<dbReference type="STRING" id="862517.HMPREF9225_1854"/>
<feature type="transmembrane region" description="Helical" evidence="11">
    <location>
        <begin position="21"/>
        <end position="44"/>
    </location>
</feature>
<keyword evidence="8 10" id="KW-0472">Membrane</keyword>
<dbReference type="Proteomes" id="UP000003280">
    <property type="component" value="Unassembled WGS sequence"/>
</dbReference>
<evidence type="ECO:0000256" key="4">
    <source>
        <dbReference type="ARBA" id="ARBA00022475"/>
    </source>
</evidence>
<gene>
    <name evidence="14" type="primary">ftsX</name>
    <name evidence="14" type="ORF">HMPREF9225_1854</name>
</gene>
<dbReference type="eggNOG" id="COG2177">
    <property type="taxonomic scope" value="Bacteria"/>
</dbReference>
<dbReference type="GO" id="GO:0005886">
    <property type="term" value="C:plasma membrane"/>
    <property type="evidence" value="ECO:0007669"/>
    <property type="project" value="UniProtKB-SubCell"/>
</dbReference>
<dbReference type="AlphaFoldDB" id="E0NNW5"/>
<dbReference type="Gene3D" id="3.30.70.3040">
    <property type="match status" value="1"/>
</dbReference>
<evidence type="ECO:0000259" key="13">
    <source>
        <dbReference type="Pfam" id="PF18075"/>
    </source>
</evidence>
<name>E0NNW5_9FIRM</name>
<evidence type="ECO:0000313" key="15">
    <source>
        <dbReference type="Proteomes" id="UP000003280"/>
    </source>
</evidence>
<evidence type="ECO:0000256" key="11">
    <source>
        <dbReference type="SAM" id="Phobius"/>
    </source>
</evidence>
<dbReference type="RefSeq" id="WP_008902629.1">
    <property type="nucleotide sequence ID" value="NZ_GL397071.1"/>
</dbReference>
<feature type="domain" description="ABC3 transporter permease C-terminal" evidence="12">
    <location>
        <begin position="177"/>
        <end position="293"/>
    </location>
</feature>
<comment type="subcellular location">
    <subcellularLocation>
        <location evidence="1">Cell membrane</location>
        <topology evidence="1">Multi-pass membrane protein</topology>
    </subcellularLocation>
</comment>
<evidence type="ECO:0000256" key="10">
    <source>
        <dbReference type="PIRNR" id="PIRNR003097"/>
    </source>
</evidence>
<accession>E0NNW5</accession>
<proteinExistence type="inferred from homology"/>
<keyword evidence="4 10" id="KW-1003">Cell membrane</keyword>
<comment type="function">
    <text evidence="10">Part of the ABC transporter FtsEX involved in asymmetric cellular division facilitating the initiation of sporulation.</text>
</comment>
<dbReference type="OrthoDB" id="9812531at2"/>
<dbReference type="PANTHER" id="PTHR47755:SF1">
    <property type="entry name" value="CELL DIVISION PROTEIN FTSX"/>
    <property type="match status" value="1"/>
</dbReference>
<evidence type="ECO:0000256" key="7">
    <source>
        <dbReference type="ARBA" id="ARBA00022989"/>
    </source>
</evidence>
<dbReference type="InterPro" id="IPR003838">
    <property type="entry name" value="ABC3_permease_C"/>
</dbReference>
<feature type="transmembrane region" description="Helical" evidence="11">
    <location>
        <begin position="172"/>
        <end position="193"/>
    </location>
</feature>
<evidence type="ECO:0000256" key="3">
    <source>
        <dbReference type="ARBA" id="ARBA00021907"/>
    </source>
</evidence>
<evidence type="ECO:0000256" key="8">
    <source>
        <dbReference type="ARBA" id="ARBA00023136"/>
    </source>
</evidence>
<dbReference type="NCBIfam" id="NF038347">
    <property type="entry name" value="FtsX_Gpos"/>
    <property type="match status" value="1"/>
</dbReference>
<dbReference type="InterPro" id="IPR040690">
    <property type="entry name" value="FtsX_ECD"/>
</dbReference>
<feature type="transmembrane region" description="Helical" evidence="11">
    <location>
        <begin position="226"/>
        <end position="247"/>
    </location>
</feature>
<protein>
    <recommendedName>
        <fullName evidence="3 10">Cell division protein FtsX</fullName>
    </recommendedName>
</protein>
<comment type="caution">
    <text evidence="14">The sequence shown here is derived from an EMBL/GenBank/DDBJ whole genome shotgun (WGS) entry which is preliminary data.</text>
</comment>
<evidence type="ECO:0000256" key="5">
    <source>
        <dbReference type="ARBA" id="ARBA00022618"/>
    </source>
</evidence>
<sequence>MKKFRQFINVLKDAFKGMWRNKAMAIASTVSIAAMLILFGMVFLSVLNVNSLVYQTTGKIDKVIFYLNDDIKEDRINELISEIAEHENVKNISYVSKEEAKEQYRESLEGKGYVLDSLKRNVFPASLVVVMDSLEESETIIDDIKDEDGIESYNFHGDIINKMLSVERGIKILGLGIVSILVFVSVVIINNTIKIAVSNRKREISIMKYLGATNSYIRGPFLIEGCLFGVFGACISYFAIYKGYGIIYDKFMIELMKMDLFILNPKFINIDIFIMFLAIGVCVGYLGSLFSTKKFLDV</sequence>
<dbReference type="InterPro" id="IPR058204">
    <property type="entry name" value="FtsX_firmicutes-type"/>
</dbReference>
<keyword evidence="5 10" id="KW-0132">Cell division</keyword>
<dbReference type="Pfam" id="PF02687">
    <property type="entry name" value="FtsX"/>
    <property type="match status" value="1"/>
</dbReference>
<evidence type="ECO:0000313" key="14">
    <source>
        <dbReference type="EMBL" id="EFM24433.1"/>
    </source>
</evidence>
<dbReference type="GO" id="GO:0051301">
    <property type="term" value="P:cell division"/>
    <property type="evidence" value="ECO:0007669"/>
    <property type="project" value="UniProtKB-KW"/>
</dbReference>
<keyword evidence="9 10" id="KW-0131">Cell cycle</keyword>
<reference evidence="14 15" key="1">
    <citation type="submission" date="2010-07" db="EMBL/GenBank/DDBJ databases">
        <authorList>
            <person name="Muzny D."/>
            <person name="Qin X."/>
            <person name="Deng J."/>
            <person name="Jiang H."/>
            <person name="Liu Y."/>
            <person name="Qu J."/>
            <person name="Song X.-Z."/>
            <person name="Zhang L."/>
            <person name="Thornton R."/>
            <person name="Coyle M."/>
            <person name="Francisco L."/>
            <person name="Jackson L."/>
            <person name="Javaid M."/>
            <person name="Korchina V."/>
            <person name="Kovar C."/>
            <person name="Mata R."/>
            <person name="Mathew T."/>
            <person name="Ngo R."/>
            <person name="Nguyen L."/>
            <person name="Nguyen N."/>
            <person name="Okwuonu G."/>
            <person name="Ongeri F."/>
            <person name="Pham C."/>
            <person name="Simmons D."/>
            <person name="Wilczek-Boney K."/>
            <person name="Hale W."/>
            <person name="Jakkamsetti A."/>
            <person name="Pham P."/>
            <person name="Ruth R."/>
            <person name="San Lucas F."/>
            <person name="Warren J."/>
            <person name="Zhang J."/>
            <person name="Zhao Z."/>
            <person name="Zhou C."/>
            <person name="Zhu D."/>
            <person name="Lee S."/>
            <person name="Bess C."/>
            <person name="Blankenburg K."/>
            <person name="Forbes L."/>
            <person name="Fu Q."/>
            <person name="Gubbala S."/>
            <person name="Hirani K."/>
            <person name="Jayaseelan J.C."/>
            <person name="Lara F."/>
            <person name="Munidasa M."/>
            <person name="Palculict T."/>
            <person name="Patil S."/>
            <person name="Pu L.-L."/>
            <person name="Saada N."/>
            <person name="Tang L."/>
            <person name="Weissenberger G."/>
            <person name="Zhu Y."/>
            <person name="Hemphill L."/>
            <person name="Shang Y."/>
            <person name="Youmans B."/>
            <person name="Ayvaz T."/>
            <person name="Ross M."/>
            <person name="Santibanez J."/>
            <person name="Aqrawi P."/>
            <person name="Gross S."/>
            <person name="Joshi V."/>
            <person name="Fowler G."/>
            <person name="Nazareth L."/>
            <person name="Reid J."/>
            <person name="Worley K."/>
            <person name="Petrosino J."/>
            <person name="Highlander S."/>
            <person name="Gibbs R."/>
        </authorList>
    </citation>
    <scope>NUCLEOTIDE SEQUENCE [LARGE SCALE GENOMIC DNA]</scope>
    <source>
        <strain evidence="14 15">ATCC BAA-1640</strain>
    </source>
</reference>
<feature type="domain" description="FtsX extracellular" evidence="13">
    <location>
        <begin position="63"/>
        <end position="152"/>
    </location>
</feature>
<dbReference type="PANTHER" id="PTHR47755">
    <property type="entry name" value="CELL DIVISION PROTEIN FTSX"/>
    <property type="match status" value="1"/>
</dbReference>
<dbReference type="EMBL" id="AEEH01000053">
    <property type="protein sequence ID" value="EFM24433.1"/>
    <property type="molecule type" value="Genomic_DNA"/>
</dbReference>
<keyword evidence="15" id="KW-1185">Reference proteome</keyword>
<dbReference type="HOGENOM" id="CLU_073546_2_1_9"/>
<evidence type="ECO:0000259" key="12">
    <source>
        <dbReference type="Pfam" id="PF02687"/>
    </source>
</evidence>
<evidence type="ECO:0000256" key="6">
    <source>
        <dbReference type="ARBA" id="ARBA00022692"/>
    </source>
</evidence>
<dbReference type="InterPro" id="IPR004513">
    <property type="entry name" value="FtsX"/>
</dbReference>
<evidence type="ECO:0000256" key="1">
    <source>
        <dbReference type="ARBA" id="ARBA00004651"/>
    </source>
</evidence>
<feature type="transmembrane region" description="Helical" evidence="11">
    <location>
        <begin position="267"/>
        <end position="286"/>
    </location>
</feature>
<evidence type="ECO:0000256" key="9">
    <source>
        <dbReference type="ARBA" id="ARBA00023306"/>
    </source>
</evidence>
<dbReference type="PIRSF" id="PIRSF003097">
    <property type="entry name" value="FtsX"/>
    <property type="match status" value="1"/>
</dbReference>
<dbReference type="Pfam" id="PF18075">
    <property type="entry name" value="FtsX_ECD"/>
    <property type="match status" value="1"/>
</dbReference>
<organism evidence="14 15">
    <name type="scientific">Peptoniphilus duerdenii ATCC BAA-1640</name>
    <dbReference type="NCBI Taxonomy" id="862517"/>
    <lineage>
        <taxon>Bacteria</taxon>
        <taxon>Bacillati</taxon>
        <taxon>Bacillota</taxon>
        <taxon>Tissierellia</taxon>
        <taxon>Tissierellales</taxon>
        <taxon>Peptoniphilaceae</taxon>
        <taxon>Peptoniphilus</taxon>
    </lineage>
</organism>
<evidence type="ECO:0000256" key="2">
    <source>
        <dbReference type="ARBA" id="ARBA00007379"/>
    </source>
</evidence>
<keyword evidence="6 11" id="KW-0812">Transmembrane</keyword>
<keyword evidence="7 11" id="KW-1133">Transmembrane helix</keyword>
<comment type="similarity">
    <text evidence="2 10">Belongs to the ABC-4 integral membrane protein family. FtsX subfamily.</text>
</comment>